<feature type="domain" description="Histone acetyl transferase HAT1 N-terminal" evidence="10">
    <location>
        <begin position="23"/>
        <end position="215"/>
    </location>
</feature>
<evidence type="ECO:0000256" key="4">
    <source>
        <dbReference type="ARBA" id="ARBA00021268"/>
    </source>
</evidence>
<keyword evidence="9" id="KW-0175">Coiled coil</keyword>
<dbReference type="Gene3D" id="3.40.630.30">
    <property type="match status" value="1"/>
</dbReference>
<evidence type="ECO:0000256" key="9">
    <source>
        <dbReference type="SAM" id="Coils"/>
    </source>
</evidence>
<reference evidence="12" key="2">
    <citation type="journal article" date="2021" name="World Allergy Organ. J.">
        <title>Chromosome-level assembly of Dermatophagoides farinae genome and transcriptome reveals two novel allergens Der f 37 and Der f 39.</title>
        <authorList>
            <person name="Chen J."/>
            <person name="Cai Z."/>
            <person name="Fan D."/>
            <person name="Hu J."/>
            <person name="Hou Y."/>
            <person name="He Y."/>
            <person name="Zhang Z."/>
            <person name="Zhao Z."/>
            <person name="Gao P."/>
            <person name="Hu W."/>
            <person name="Sun J."/>
            <person name="Li J."/>
            <person name="Ji K."/>
        </authorList>
    </citation>
    <scope>NUCLEOTIDE SEQUENCE</scope>
    <source>
        <strain evidence="12">JKM2019</strain>
    </source>
</reference>
<evidence type="ECO:0000256" key="2">
    <source>
        <dbReference type="ARBA" id="ARBA00010543"/>
    </source>
</evidence>
<dbReference type="InterPro" id="IPR017380">
    <property type="entry name" value="Hist_AcTrfase_B-typ_cat-su"/>
</dbReference>
<evidence type="ECO:0000256" key="6">
    <source>
        <dbReference type="ARBA" id="ARBA00023242"/>
    </source>
</evidence>
<feature type="coiled-coil region" evidence="9">
    <location>
        <begin position="399"/>
        <end position="455"/>
    </location>
</feature>
<keyword evidence="7" id="KW-0012">Acyltransferase</keyword>
<dbReference type="InterPro" id="IPR048776">
    <property type="entry name" value="HAT1_C"/>
</dbReference>
<evidence type="ECO:0000256" key="7">
    <source>
        <dbReference type="ARBA" id="ARBA00023315"/>
    </source>
</evidence>
<keyword evidence="6" id="KW-0539">Nucleus</keyword>
<dbReference type="GO" id="GO:0042393">
    <property type="term" value="F:histone binding"/>
    <property type="evidence" value="ECO:0007669"/>
    <property type="project" value="InterPro"/>
</dbReference>
<dbReference type="Gene3D" id="3.90.360.10">
    <property type="entry name" value="Histone acetyl transferase 1 (HAT1), N-terminal domain"/>
    <property type="match status" value="1"/>
</dbReference>
<name>A0A9D4NYP0_DERFA</name>
<dbReference type="EMBL" id="SDOV01000005">
    <property type="protein sequence ID" value="KAH7640831.1"/>
    <property type="molecule type" value="Genomic_DNA"/>
</dbReference>
<sequence>MLRPPFYHFWYDLSFEFNAFENYVTDSNECVRFKLVTCIDDLIEDFDDTKVLGHKQDGESKKLVSSSCRIAPFKPDMTYQFFGENENIFGYKDLTVKVYYSCAQLNIYLCLKYADRLTKQQTDGIEPDDVLKIIASKYETKVCYNLNEFSANLSKEQSFMPYGELMEEFEIETKPTDDHQQAQKRHFCLFKANNSVPGFVAYHERMQTFLMWFIEGASYIEIDDDHWDFFVLYEKLPFIGSQSSKPLLKEYQYCFVGYSTVYRYYAYPQNVRPRISQFLILPSFQRIGLGSKLLASIYTNYNNKSIVDITVEDPSDDFQRMRDIYDCKLSIQLNWYKTLAPNTVWSNEMAREAQMKFKLNPKQTRRVFEILKLKLTNRNDPEQYRQYRMGIKQRLNAPYKKQINDIERLRQRKAISETNYTLLMKTNQIPREYRIKNLNKQYEEIESEYLQIIEKLG</sequence>
<comment type="caution">
    <text evidence="12">The sequence shown here is derived from an EMBL/GenBank/DDBJ whole genome shotgun (WGS) entry which is preliminary data.</text>
</comment>
<dbReference type="GO" id="GO:0004402">
    <property type="term" value="F:histone acetyltransferase activity"/>
    <property type="evidence" value="ECO:0007669"/>
    <property type="project" value="InterPro"/>
</dbReference>
<dbReference type="GO" id="GO:0031509">
    <property type="term" value="P:subtelomeric heterochromatin formation"/>
    <property type="evidence" value="ECO:0007669"/>
    <property type="project" value="InterPro"/>
</dbReference>
<dbReference type="Pfam" id="PF10394">
    <property type="entry name" value="Hat1_N"/>
    <property type="match status" value="1"/>
</dbReference>
<gene>
    <name evidence="12" type="ORF">HUG17_8300</name>
</gene>
<organism evidence="12">
    <name type="scientific">Dermatophagoides farinae</name>
    <name type="common">American house dust mite</name>
    <dbReference type="NCBI Taxonomy" id="6954"/>
    <lineage>
        <taxon>Eukaryota</taxon>
        <taxon>Metazoa</taxon>
        <taxon>Ecdysozoa</taxon>
        <taxon>Arthropoda</taxon>
        <taxon>Chelicerata</taxon>
        <taxon>Arachnida</taxon>
        <taxon>Acari</taxon>
        <taxon>Acariformes</taxon>
        <taxon>Sarcoptiformes</taxon>
        <taxon>Astigmata</taxon>
        <taxon>Psoroptidia</taxon>
        <taxon>Analgoidea</taxon>
        <taxon>Pyroglyphidae</taxon>
        <taxon>Dermatophagoidinae</taxon>
        <taxon>Dermatophagoides</taxon>
    </lineage>
</organism>
<dbReference type="SUPFAM" id="SSF55729">
    <property type="entry name" value="Acyl-CoA N-acyltransferases (Nat)"/>
    <property type="match status" value="1"/>
</dbReference>
<dbReference type="EC" id="2.3.1.48" evidence="3"/>
<comment type="catalytic activity">
    <reaction evidence="8">
        <text>L-lysyl-[protein] + acetyl-CoA = N(6)-acetyl-L-lysyl-[protein] + CoA + H(+)</text>
        <dbReference type="Rhea" id="RHEA:45948"/>
        <dbReference type="Rhea" id="RHEA-COMP:9752"/>
        <dbReference type="Rhea" id="RHEA-COMP:10731"/>
        <dbReference type="ChEBI" id="CHEBI:15378"/>
        <dbReference type="ChEBI" id="CHEBI:29969"/>
        <dbReference type="ChEBI" id="CHEBI:57287"/>
        <dbReference type="ChEBI" id="CHEBI:57288"/>
        <dbReference type="ChEBI" id="CHEBI:61930"/>
        <dbReference type="EC" id="2.3.1.48"/>
    </reaction>
</comment>
<evidence type="ECO:0000259" key="10">
    <source>
        <dbReference type="Pfam" id="PF10394"/>
    </source>
</evidence>
<dbReference type="PANTHER" id="PTHR12046">
    <property type="entry name" value="HISTONE ACETYLTRANSFERASE TYPE B CATALYTIC SUBUNIT"/>
    <property type="match status" value="1"/>
</dbReference>
<comment type="similarity">
    <text evidence="2">Belongs to the HAT1 family.</text>
</comment>
<reference evidence="12" key="1">
    <citation type="submission" date="2020-06" db="EMBL/GenBank/DDBJ databases">
        <authorList>
            <person name="Ji K."/>
            <person name="Li J."/>
        </authorList>
    </citation>
    <scope>NUCLEOTIDE SEQUENCE</scope>
    <source>
        <strain evidence="12">JKM2019</strain>
        <tissue evidence="12">Whole body</tissue>
    </source>
</reference>
<evidence type="ECO:0000259" key="11">
    <source>
        <dbReference type="Pfam" id="PF21183"/>
    </source>
</evidence>
<dbReference type="GO" id="GO:0000781">
    <property type="term" value="C:chromosome, telomeric region"/>
    <property type="evidence" value="ECO:0007669"/>
    <property type="project" value="GOC"/>
</dbReference>
<dbReference type="InterPro" id="IPR019467">
    <property type="entry name" value="Hat1_N"/>
</dbReference>
<evidence type="ECO:0000256" key="3">
    <source>
        <dbReference type="ARBA" id="ARBA00013184"/>
    </source>
</evidence>
<evidence type="ECO:0000256" key="1">
    <source>
        <dbReference type="ARBA" id="ARBA00004123"/>
    </source>
</evidence>
<dbReference type="Proteomes" id="UP000828236">
    <property type="component" value="Unassembled WGS sequence"/>
</dbReference>
<feature type="domain" description="Histone acetyltransferase type B catalytic subunit C-terminal" evidence="11">
    <location>
        <begin position="322"/>
        <end position="373"/>
    </location>
</feature>
<protein>
    <recommendedName>
        <fullName evidence="4">Histone acetyltransferase type B catalytic subunit</fullName>
        <ecNumber evidence="3">2.3.1.48</ecNumber>
    </recommendedName>
</protein>
<dbReference type="Pfam" id="PF21183">
    <property type="entry name" value="HAT1_C"/>
    <property type="match status" value="1"/>
</dbReference>
<dbReference type="InterPro" id="IPR013523">
    <property type="entry name" value="Hist_AcTrfase_HAT1_C"/>
</dbReference>
<comment type="subcellular location">
    <subcellularLocation>
        <location evidence="1">Nucleus</location>
    </subcellularLocation>
</comment>
<proteinExistence type="inferred from homology"/>
<evidence type="ECO:0000313" key="12">
    <source>
        <dbReference type="EMBL" id="KAH7640831.1"/>
    </source>
</evidence>
<dbReference type="GO" id="GO:0005634">
    <property type="term" value="C:nucleus"/>
    <property type="evidence" value="ECO:0007669"/>
    <property type="project" value="UniProtKB-SubCell"/>
</dbReference>
<keyword evidence="5" id="KW-0808">Transferase</keyword>
<evidence type="ECO:0000256" key="5">
    <source>
        <dbReference type="ARBA" id="ARBA00022679"/>
    </source>
</evidence>
<dbReference type="InterPro" id="IPR016181">
    <property type="entry name" value="Acyl_CoA_acyltransferase"/>
</dbReference>
<evidence type="ECO:0000256" key="8">
    <source>
        <dbReference type="ARBA" id="ARBA00048017"/>
    </source>
</evidence>
<accession>A0A9D4NYP0</accession>
<dbReference type="InterPro" id="IPR037113">
    <property type="entry name" value="Hat1_N_sf"/>
</dbReference>
<dbReference type="Gene3D" id="1.10.10.390">
    <property type="match status" value="1"/>
</dbReference>
<dbReference type="AlphaFoldDB" id="A0A9D4NYP0"/>